<feature type="domain" description="AMP-dependent synthetase/ligase" evidence="1">
    <location>
        <begin position="79"/>
        <end position="275"/>
    </location>
</feature>
<accession>A0A9Q0MQ24</accession>
<proteinExistence type="predicted"/>
<keyword evidence="4" id="KW-1185">Reference proteome</keyword>
<gene>
    <name evidence="3" type="primary">CCL9</name>
    <name evidence="3" type="ORF">Bhyg_14514</name>
</gene>
<dbReference type="Gene3D" id="3.40.50.12780">
    <property type="entry name" value="N-terminal domain of ligase-like"/>
    <property type="match status" value="1"/>
</dbReference>
<evidence type="ECO:0000259" key="2">
    <source>
        <dbReference type="Pfam" id="PF13193"/>
    </source>
</evidence>
<organism evidence="3 4">
    <name type="scientific">Pseudolycoriella hygida</name>
    <dbReference type="NCBI Taxonomy" id="35572"/>
    <lineage>
        <taxon>Eukaryota</taxon>
        <taxon>Metazoa</taxon>
        <taxon>Ecdysozoa</taxon>
        <taxon>Arthropoda</taxon>
        <taxon>Hexapoda</taxon>
        <taxon>Insecta</taxon>
        <taxon>Pterygota</taxon>
        <taxon>Neoptera</taxon>
        <taxon>Endopterygota</taxon>
        <taxon>Diptera</taxon>
        <taxon>Nematocera</taxon>
        <taxon>Sciaroidea</taxon>
        <taxon>Sciaridae</taxon>
        <taxon>Pseudolycoriella</taxon>
    </lineage>
</organism>
<dbReference type="OrthoDB" id="10253869at2759"/>
<dbReference type="InterPro" id="IPR025110">
    <property type="entry name" value="AMP-bd_C"/>
</dbReference>
<feature type="non-terminal residue" evidence="3">
    <location>
        <position position="1"/>
    </location>
</feature>
<evidence type="ECO:0000313" key="3">
    <source>
        <dbReference type="EMBL" id="KAJ6635928.1"/>
    </source>
</evidence>
<sequence>MAYCTCVPSNYKLTSEELLADYKQLKVRAVVVPYSRLSIGNDALIDGIRRAGMQLIGLKTSYDSRFTFSLVEDPKNRIRNSTSNASQISTTPSLNEANDIVISTDTLINMMPLFHIGGIIRNLLTPIFSGGSVIQCQGFDPVLFCDILAKQTSPVWFYGVASMQQSIIQEVAMRKLPSKYCDLVKKVCNAGGSLPPLLAKDIKATFRRATVLPSYGMTECMPICAPPIDYGLQLEGTSGRVAGPELAIAIDGNITFQDNIVGHILVRGGPCFEGYEDVDNSLTFDADGFFDTGDMGYMKDGFIYITCRSKEVINRGGEILSPLEIENVIVTHPRVAQVMAFSVPHQTLQEAVGCVIVPHDPNTRPDIPCLRTFLEKKLHPSKHPELLFIHLEQRKELTKVFVVAFIYNTKNIIFSISVHQLIWRPFNI</sequence>
<dbReference type="GO" id="GO:0006631">
    <property type="term" value="P:fatty acid metabolic process"/>
    <property type="evidence" value="ECO:0007669"/>
    <property type="project" value="TreeGrafter"/>
</dbReference>
<dbReference type="SUPFAM" id="SSF56801">
    <property type="entry name" value="Acetyl-CoA synthetase-like"/>
    <property type="match status" value="1"/>
</dbReference>
<dbReference type="AlphaFoldDB" id="A0A9Q0MQ24"/>
<dbReference type="EMBL" id="WJQU01000004">
    <property type="protein sequence ID" value="KAJ6635928.1"/>
    <property type="molecule type" value="Genomic_DNA"/>
</dbReference>
<evidence type="ECO:0000313" key="4">
    <source>
        <dbReference type="Proteomes" id="UP001151699"/>
    </source>
</evidence>
<keyword evidence="3" id="KW-0436">Ligase</keyword>
<dbReference type="Proteomes" id="UP001151699">
    <property type="component" value="Chromosome C"/>
</dbReference>
<name>A0A9Q0MQ24_9DIPT</name>
<dbReference type="Pfam" id="PF00501">
    <property type="entry name" value="AMP-binding"/>
    <property type="match status" value="1"/>
</dbReference>
<reference evidence="3" key="1">
    <citation type="submission" date="2022-07" db="EMBL/GenBank/DDBJ databases">
        <authorList>
            <person name="Trinca V."/>
            <person name="Uliana J.V.C."/>
            <person name="Torres T.T."/>
            <person name="Ward R.J."/>
            <person name="Monesi N."/>
        </authorList>
    </citation>
    <scope>NUCLEOTIDE SEQUENCE</scope>
    <source>
        <strain evidence="3">HSMRA1968</strain>
        <tissue evidence="3">Whole embryos</tissue>
    </source>
</reference>
<dbReference type="InterPro" id="IPR000873">
    <property type="entry name" value="AMP-dep_synth/lig_dom"/>
</dbReference>
<dbReference type="InterPro" id="IPR042099">
    <property type="entry name" value="ANL_N_sf"/>
</dbReference>
<feature type="domain" description="AMP-binding enzyme C-terminal" evidence="2">
    <location>
        <begin position="324"/>
        <end position="385"/>
    </location>
</feature>
<protein>
    <submittedName>
        <fullName evidence="3">CoA ligase CCL9</fullName>
    </submittedName>
</protein>
<dbReference type="PANTHER" id="PTHR43201">
    <property type="entry name" value="ACYL-COA SYNTHETASE"/>
    <property type="match status" value="1"/>
</dbReference>
<dbReference type="InterPro" id="IPR045851">
    <property type="entry name" value="AMP-bd_C_sf"/>
</dbReference>
<dbReference type="Gene3D" id="3.30.300.30">
    <property type="match status" value="1"/>
</dbReference>
<comment type="caution">
    <text evidence="3">The sequence shown here is derived from an EMBL/GenBank/DDBJ whole genome shotgun (WGS) entry which is preliminary data.</text>
</comment>
<dbReference type="GO" id="GO:0031956">
    <property type="term" value="F:medium-chain fatty acid-CoA ligase activity"/>
    <property type="evidence" value="ECO:0007669"/>
    <property type="project" value="TreeGrafter"/>
</dbReference>
<evidence type="ECO:0000259" key="1">
    <source>
        <dbReference type="Pfam" id="PF00501"/>
    </source>
</evidence>
<dbReference type="Pfam" id="PF13193">
    <property type="entry name" value="AMP-binding_C"/>
    <property type="match status" value="1"/>
</dbReference>
<dbReference type="PANTHER" id="PTHR43201:SF10">
    <property type="entry name" value="CARRIER DOMAIN-CONTAINING PROTEIN"/>
    <property type="match status" value="1"/>
</dbReference>